<protein>
    <submittedName>
        <fullName evidence="8">YicC-like family, N-terminal region</fullName>
    </submittedName>
</protein>
<name>A0A378NU68_9FIRM</name>
<sequence>MIRSMTGFGSATFDNGIYKIGVEMKAVNNRYRDISIRMPSGLRALEASIVEALNKYALRGKIDIYINFVNNNEENKKLAIDKDLLIAYYKSLQEINTTIKSVDKKAKLKNISLIDLANFQGVINLADDSLDLEAIKPLLVATVEEATEEFVKMKCIEGENLKKDLLRRLDIIAKHTEKIKVIAPERLVNYRTQLIETLKSLLSEQNIDENRIIQECAIMADKMDITEEVVRMGSHLQQFKASLEMEGNIGRKLDFIVQEMNRETNTMASKANNAEIANLVVEIKGELEKIREQIQNIE</sequence>
<dbReference type="Pfam" id="PF08340">
    <property type="entry name" value="YicC-like_C"/>
    <property type="match status" value="1"/>
</dbReference>
<keyword evidence="2" id="KW-0540">Nuclease</keyword>
<evidence type="ECO:0000256" key="5">
    <source>
        <dbReference type="ARBA" id="ARBA00035648"/>
    </source>
</evidence>
<dbReference type="InterPro" id="IPR005229">
    <property type="entry name" value="YicC/YloC-like"/>
</dbReference>
<dbReference type="Proteomes" id="UP000255234">
    <property type="component" value="Unassembled WGS sequence"/>
</dbReference>
<dbReference type="PANTHER" id="PTHR30636">
    <property type="entry name" value="UPF0701 PROTEIN YICC"/>
    <property type="match status" value="1"/>
</dbReference>
<dbReference type="GO" id="GO:0016787">
    <property type="term" value="F:hydrolase activity"/>
    <property type="evidence" value="ECO:0007669"/>
    <property type="project" value="UniProtKB-KW"/>
</dbReference>
<keyword evidence="3" id="KW-0255">Endonuclease</keyword>
<comment type="similarity">
    <text evidence="5">Belongs to the YicC/YloC family.</text>
</comment>
<dbReference type="GO" id="GO:0004521">
    <property type="term" value="F:RNA endonuclease activity"/>
    <property type="evidence" value="ECO:0007669"/>
    <property type="project" value="InterPro"/>
</dbReference>
<dbReference type="AlphaFoldDB" id="A0A378NU68"/>
<evidence type="ECO:0000259" key="6">
    <source>
        <dbReference type="Pfam" id="PF03755"/>
    </source>
</evidence>
<gene>
    <name evidence="8" type="ORF">NCTC10571_01521</name>
</gene>
<evidence type="ECO:0000256" key="1">
    <source>
        <dbReference type="ARBA" id="ARBA00001968"/>
    </source>
</evidence>
<evidence type="ECO:0000313" key="9">
    <source>
        <dbReference type="Proteomes" id="UP000255234"/>
    </source>
</evidence>
<organism evidence="8 9">
    <name type="scientific">Megamonas hypermegale</name>
    <dbReference type="NCBI Taxonomy" id="158847"/>
    <lineage>
        <taxon>Bacteria</taxon>
        <taxon>Bacillati</taxon>
        <taxon>Bacillota</taxon>
        <taxon>Negativicutes</taxon>
        <taxon>Selenomonadales</taxon>
        <taxon>Selenomonadaceae</taxon>
        <taxon>Megamonas</taxon>
    </lineage>
</organism>
<dbReference type="RefSeq" id="WP_115151713.1">
    <property type="nucleotide sequence ID" value="NZ_UGPP01000001.1"/>
</dbReference>
<dbReference type="InterPro" id="IPR013551">
    <property type="entry name" value="YicC-like_C"/>
</dbReference>
<comment type="cofactor">
    <cofactor evidence="1">
        <name>a divalent metal cation</name>
        <dbReference type="ChEBI" id="CHEBI:60240"/>
    </cofactor>
</comment>
<evidence type="ECO:0000259" key="7">
    <source>
        <dbReference type="Pfam" id="PF08340"/>
    </source>
</evidence>
<evidence type="ECO:0000256" key="2">
    <source>
        <dbReference type="ARBA" id="ARBA00022722"/>
    </source>
</evidence>
<dbReference type="PANTHER" id="PTHR30636:SF3">
    <property type="entry name" value="UPF0701 PROTEIN YICC"/>
    <property type="match status" value="1"/>
</dbReference>
<feature type="domain" description="Endoribonuclease YicC-like N-terminal" evidence="6">
    <location>
        <begin position="2"/>
        <end position="163"/>
    </location>
</feature>
<feature type="domain" description="Endoribonuclease YicC-like C-terminal" evidence="7">
    <location>
        <begin position="181"/>
        <end position="298"/>
    </location>
</feature>
<reference evidence="8 9" key="1">
    <citation type="submission" date="2018-06" db="EMBL/GenBank/DDBJ databases">
        <authorList>
            <consortium name="Pathogen Informatics"/>
            <person name="Doyle S."/>
        </authorList>
    </citation>
    <scope>NUCLEOTIDE SEQUENCE [LARGE SCALE GENOMIC DNA]</scope>
    <source>
        <strain evidence="8 9">NCTC10571</strain>
    </source>
</reference>
<keyword evidence="4" id="KW-0378">Hydrolase</keyword>
<evidence type="ECO:0000256" key="4">
    <source>
        <dbReference type="ARBA" id="ARBA00022801"/>
    </source>
</evidence>
<dbReference type="EMBL" id="UGPP01000001">
    <property type="protein sequence ID" value="STY71365.1"/>
    <property type="molecule type" value="Genomic_DNA"/>
</dbReference>
<evidence type="ECO:0000256" key="3">
    <source>
        <dbReference type="ARBA" id="ARBA00022759"/>
    </source>
</evidence>
<dbReference type="InterPro" id="IPR013527">
    <property type="entry name" value="YicC-like_N"/>
</dbReference>
<accession>A0A378NU68</accession>
<proteinExistence type="inferred from homology"/>
<dbReference type="Pfam" id="PF03755">
    <property type="entry name" value="YicC-like_N"/>
    <property type="match status" value="1"/>
</dbReference>
<dbReference type="NCBIfam" id="TIGR00255">
    <property type="entry name" value="YicC/YloC family endoribonuclease"/>
    <property type="match status" value="1"/>
</dbReference>
<evidence type="ECO:0000313" key="8">
    <source>
        <dbReference type="EMBL" id="STY71365.1"/>
    </source>
</evidence>